<dbReference type="EMBL" id="JABCRE010000002">
    <property type="protein sequence ID" value="NMW31458.1"/>
    <property type="molecule type" value="Genomic_DNA"/>
</dbReference>
<reference evidence="2 3" key="1">
    <citation type="submission" date="2020-04" db="EMBL/GenBank/DDBJ databases">
        <authorList>
            <person name="Liu A."/>
        </authorList>
    </citation>
    <scope>NUCLEOTIDE SEQUENCE [LARGE SCALE GENOMIC DNA]</scope>
    <source>
        <strain evidence="2 3">RZ02</strain>
    </source>
</reference>
<dbReference type="AlphaFoldDB" id="A0A848QQS5"/>
<dbReference type="InterPro" id="IPR028087">
    <property type="entry name" value="Tad_N"/>
</dbReference>
<gene>
    <name evidence="2" type="ORF">HKD42_05245</name>
</gene>
<sequence length="651" mass="71136">MIRKFSSCVERQSDTVRHTGFMARLAHDRSGNTLALVAASILPLVGLVGSGIDMGRAYLASSRLQAACDAGVLAARKSLGTEAAVTGKISDKVAADGYKFFNLNFADGNYGTDSRDFTMALESDFAITGQASVNVPTSIMTVFGFDNVPVSVDCQALLSVSDLDVMMVLDVTGSMRHANDGDTLSRMDSMKSVIRDFHAQLETAKNPKSEIRYGFVPYATNVNVGHLLEDSWVTTNWTYQSREIDSEQTTTTPQTVTRNWVAESGTRTPWTTESEYAATYVPPTSGGTGDTGGTTGGYYSCTNSVPSSTWTFANELISSETGTDENGQPTTTEYYRRTSNGTNYRQIISGDKCLIQSSTDTNYVETFESYSYEQTSSTPVYEYKPIASDVTNWRTDLNGCIEERRTSEITDYDNVDITQNLDLDIDTVPTAGDSDTQWRPSNPNAIYARSFDYFGNGSFTPEAVKTTEGFAPTGQWWFSHCPARAQKLAPMTSDEVDTYLATLSPFGATYHDIGMIWGGRLMSPTGLYAAENADGTNGQRARHLIFLTDGQTEPYDLAYGAYGIEGLDRRRWNPSSTLSLADTVEARFGVACAEVKKRNITVWVIAFGTYLNDAMVECAGNGQYFEAANADDLNNAFTSIARSIGDLRLSK</sequence>
<evidence type="ECO:0000313" key="2">
    <source>
        <dbReference type="EMBL" id="NMW31458.1"/>
    </source>
</evidence>
<evidence type="ECO:0000313" key="3">
    <source>
        <dbReference type="Proteomes" id="UP000561181"/>
    </source>
</evidence>
<evidence type="ECO:0000259" key="1">
    <source>
        <dbReference type="Pfam" id="PF13400"/>
    </source>
</evidence>
<keyword evidence="3" id="KW-1185">Reference proteome</keyword>
<feature type="domain" description="Putative Flp pilus-assembly TadG-like N-terminal" evidence="1">
    <location>
        <begin position="31"/>
        <end position="75"/>
    </location>
</feature>
<proteinExistence type="predicted"/>
<accession>A0A848QQS5</accession>
<dbReference type="RefSeq" id="WP_170010958.1">
    <property type="nucleotide sequence ID" value="NZ_JABCRE010000002.1"/>
</dbReference>
<dbReference type="InterPro" id="IPR036465">
    <property type="entry name" value="vWFA_dom_sf"/>
</dbReference>
<name>A0A848QQS5_9SPHN</name>
<dbReference type="Pfam" id="PF13400">
    <property type="entry name" value="Tad"/>
    <property type="match status" value="1"/>
</dbReference>
<comment type="caution">
    <text evidence="2">The sequence shown here is derived from an EMBL/GenBank/DDBJ whole genome shotgun (WGS) entry which is preliminary data.</text>
</comment>
<dbReference type="Gene3D" id="3.40.50.410">
    <property type="entry name" value="von Willebrand factor, type A domain"/>
    <property type="match status" value="2"/>
</dbReference>
<protein>
    <submittedName>
        <fullName evidence="2">TadE/TadG family protein</fullName>
    </submittedName>
</protein>
<organism evidence="2 3">
    <name type="scientific">Pontixanthobacter rizhaonensis</name>
    <dbReference type="NCBI Taxonomy" id="2730337"/>
    <lineage>
        <taxon>Bacteria</taxon>
        <taxon>Pseudomonadati</taxon>
        <taxon>Pseudomonadota</taxon>
        <taxon>Alphaproteobacteria</taxon>
        <taxon>Sphingomonadales</taxon>
        <taxon>Erythrobacteraceae</taxon>
        <taxon>Pontixanthobacter</taxon>
    </lineage>
</organism>
<dbReference type="Proteomes" id="UP000561181">
    <property type="component" value="Unassembled WGS sequence"/>
</dbReference>
<dbReference type="SUPFAM" id="SSF53300">
    <property type="entry name" value="vWA-like"/>
    <property type="match status" value="1"/>
</dbReference>